<dbReference type="EMBL" id="CP083681">
    <property type="protein sequence ID" value="UYU69838.1"/>
    <property type="molecule type" value="Genomic_DNA"/>
</dbReference>
<keyword evidence="1" id="KW-0472">Membrane</keyword>
<evidence type="ECO:0000313" key="18">
    <source>
        <dbReference type="Proteomes" id="UP000488521"/>
    </source>
</evidence>
<dbReference type="EMBL" id="CP083680">
    <property type="protein sequence ID" value="UYU66025.1"/>
    <property type="molecule type" value="Genomic_DNA"/>
</dbReference>
<dbReference type="PANTHER" id="PTHR38482">
    <property type="entry name" value="DMT FAMILY PROTEIN"/>
    <property type="match status" value="1"/>
</dbReference>
<evidence type="ECO:0000313" key="5">
    <source>
        <dbReference type="EMBL" id="KAB4479475.1"/>
    </source>
</evidence>
<dbReference type="Proteomes" id="UP000283616">
    <property type="component" value="Unassembled WGS sequence"/>
</dbReference>
<evidence type="ECO:0000313" key="20">
    <source>
        <dbReference type="Proteomes" id="UP001156218"/>
    </source>
</evidence>
<evidence type="ECO:0000313" key="12">
    <source>
        <dbReference type="EMBL" id="UYU69838.1"/>
    </source>
</evidence>
<dbReference type="Proteomes" id="UP001162960">
    <property type="component" value="Chromosome"/>
</dbReference>
<keyword evidence="1" id="KW-0812">Transmembrane</keyword>
<feature type="transmembrane region" description="Helical" evidence="1">
    <location>
        <begin position="103"/>
        <end position="121"/>
    </location>
</feature>
<dbReference type="GeneID" id="60925733"/>
<dbReference type="Proteomes" id="UP001217776">
    <property type="component" value="Unassembled WGS sequence"/>
</dbReference>
<evidence type="ECO:0000313" key="17">
    <source>
        <dbReference type="Proteomes" id="UP000436858"/>
    </source>
</evidence>
<reference evidence="2 19" key="4">
    <citation type="submission" date="2020-02" db="EMBL/GenBank/DDBJ databases">
        <title>Whole-genome sequencing and comparative analysis of the genomes of Bacteroides thetaiotaomicron and Escherichia coli isolated from a healthy resident in Vietnam.</title>
        <authorList>
            <person name="Mohsin M."/>
            <person name="Tanaka K."/>
            <person name="Kawahara R."/>
            <person name="Kondo S."/>
            <person name="Noguchi H."/>
            <person name="Motooka D."/>
            <person name="Nakamura S."/>
            <person name="Khong D.T."/>
            <person name="Nguyen T.N."/>
            <person name="Tran H.T."/>
            <person name="Yamamoto Y."/>
        </authorList>
    </citation>
    <scope>NUCLEOTIDE SEQUENCE [LARGE SCALE GENOMIC DNA]</scope>
    <source>
        <strain evidence="2 19">F9-2</strain>
    </source>
</reference>
<evidence type="ECO:0000313" key="10">
    <source>
        <dbReference type="EMBL" id="RHL60581.1"/>
    </source>
</evidence>
<reference evidence="8" key="8">
    <citation type="submission" date="2022-10" db="EMBL/GenBank/DDBJ databases">
        <title>Human gut microbiome strain richness.</title>
        <authorList>
            <person name="Chen-Liaw A."/>
        </authorList>
    </citation>
    <scope>NUCLEOTIDE SEQUENCE</scope>
    <source>
        <strain evidence="8">1001283st1_A3_1001283B150304_161114</strain>
    </source>
</reference>
<feature type="transmembrane region" description="Helical" evidence="1">
    <location>
        <begin position="79"/>
        <end position="97"/>
    </location>
</feature>
<gene>
    <name evidence="2" type="ORF">BatF92_10350</name>
    <name evidence="10" type="ORF">DW011_09030</name>
    <name evidence="9" type="ORF">DW780_08805</name>
    <name evidence="3" type="ORF">ERS852511_03639</name>
    <name evidence="4" type="ORF">GAN59_18645</name>
    <name evidence="5" type="ORF">GAN91_17625</name>
    <name evidence="7" type="ORF">K0H07_02840</name>
    <name evidence="6" type="ORF">KHY35_21430</name>
    <name evidence="12" type="ORF">KQP59_16310</name>
    <name evidence="11" type="ORF">KQP68_21025</name>
    <name evidence="13" type="ORF">KQP74_12570</name>
    <name evidence="8" type="ORF">PO127_10170</name>
</gene>
<dbReference type="OMA" id="FVEYCFQ"/>
<dbReference type="EMBL" id="JAGZEE010000045">
    <property type="protein sequence ID" value="MBS5413238.1"/>
    <property type="molecule type" value="Genomic_DNA"/>
</dbReference>
<dbReference type="EMBL" id="WCRY01000018">
    <property type="protein sequence ID" value="KAB4479475.1"/>
    <property type="molecule type" value="Genomic_DNA"/>
</dbReference>
<feature type="transmembrane region" description="Helical" evidence="1">
    <location>
        <begin position="31"/>
        <end position="52"/>
    </location>
</feature>
<dbReference type="EMBL" id="CZAP01000016">
    <property type="protein sequence ID" value="CUP91825.1"/>
    <property type="molecule type" value="Genomic_DNA"/>
</dbReference>
<dbReference type="PATRIC" id="fig|818.29.peg.253"/>
<sequence length="123" mass="14155">MKGFYTILLLIVSNVFMTFAWYGHLKMKQEYSWFAALPLIGVITFSWVIAFFEYSCQIPANRIGFVGNGGPFSLMQLKVIQEVITLIIFTVFTTVFFKGETLHWNHLAAFVCLIAAVYFVFMK</sequence>
<dbReference type="Proteomes" id="UP001156216">
    <property type="component" value="Chromosome"/>
</dbReference>
<accession>C6IK15</accession>
<dbReference type="EMBL" id="WCRS01000016">
    <property type="protein sequence ID" value="KAB4470841.1"/>
    <property type="molecule type" value="Genomic_DNA"/>
</dbReference>
<dbReference type="Proteomes" id="UP000500882">
    <property type="component" value="Chromosome"/>
</dbReference>
<dbReference type="InterPro" id="IPR007437">
    <property type="entry name" value="DUF486"/>
</dbReference>
<evidence type="ECO:0000313" key="6">
    <source>
        <dbReference type="EMBL" id="MBS5413238.1"/>
    </source>
</evidence>
<dbReference type="EMBL" id="AP022660">
    <property type="protein sequence ID" value="BCA49093.1"/>
    <property type="molecule type" value="Genomic_DNA"/>
</dbReference>
<dbReference type="Proteomes" id="UP000782901">
    <property type="component" value="Unassembled WGS sequence"/>
</dbReference>
<evidence type="ECO:0000313" key="16">
    <source>
        <dbReference type="Proteomes" id="UP000284785"/>
    </source>
</evidence>
<dbReference type="PANTHER" id="PTHR38482:SF1">
    <property type="entry name" value="DMT FAMILY PROTEIN"/>
    <property type="match status" value="1"/>
</dbReference>
<evidence type="ECO:0000313" key="7">
    <source>
        <dbReference type="EMBL" id="MCE9236095.1"/>
    </source>
</evidence>
<reference evidence="17 18" key="3">
    <citation type="journal article" date="2019" name="Nat. Med.">
        <title>A library of human gut bacterial isolates paired with longitudinal multiomics data enables mechanistic microbiome research.</title>
        <authorList>
            <person name="Poyet M."/>
            <person name="Groussin M."/>
            <person name="Gibbons S.M."/>
            <person name="Avila-Pacheco J."/>
            <person name="Jiang X."/>
            <person name="Kearney S.M."/>
            <person name="Perrotta A.R."/>
            <person name="Berdy B."/>
            <person name="Zhao S."/>
            <person name="Lieberman T.D."/>
            <person name="Swanson P.K."/>
            <person name="Smith M."/>
            <person name="Roesemann S."/>
            <person name="Alexander J.E."/>
            <person name="Rich S.A."/>
            <person name="Livny J."/>
            <person name="Vlamakis H."/>
            <person name="Clish C."/>
            <person name="Bullock K."/>
            <person name="Deik A."/>
            <person name="Scott J."/>
            <person name="Pierce K.A."/>
            <person name="Xavier R.J."/>
            <person name="Alm E.J."/>
        </authorList>
    </citation>
    <scope>NUCLEOTIDE SEQUENCE [LARGE SCALE GENOMIC DNA]</scope>
    <source>
        <strain evidence="4 18">BIOML-A156</strain>
        <strain evidence="5 17">BIOML-A162</strain>
    </source>
</reference>
<evidence type="ECO:0000313" key="19">
    <source>
        <dbReference type="Proteomes" id="UP000500882"/>
    </source>
</evidence>
<evidence type="ECO:0000313" key="14">
    <source>
        <dbReference type="Proteomes" id="UP000095576"/>
    </source>
</evidence>
<dbReference type="Proteomes" id="UP001156218">
    <property type="component" value="Chromosome"/>
</dbReference>
<dbReference type="Proteomes" id="UP000436858">
    <property type="component" value="Unassembled WGS sequence"/>
</dbReference>
<proteinExistence type="predicted"/>
<reference evidence="15 16" key="2">
    <citation type="submission" date="2018-08" db="EMBL/GenBank/DDBJ databases">
        <title>A genome reference for cultivated species of the human gut microbiota.</title>
        <authorList>
            <person name="Zou Y."/>
            <person name="Xue W."/>
            <person name="Luo G."/>
        </authorList>
    </citation>
    <scope>NUCLEOTIDE SEQUENCE [LARGE SCALE GENOMIC DNA]</scope>
    <source>
        <strain evidence="10 15">AF37-12</strain>
        <strain evidence="9 16">AM30-26</strain>
    </source>
</reference>
<reference evidence="6" key="5">
    <citation type="submission" date="2021-02" db="EMBL/GenBank/DDBJ databases">
        <title>Infant gut strain persistence is associated with maternal origin, phylogeny, and functional potential including surface adhesion and iron acquisition.</title>
        <authorList>
            <person name="Lou Y.C."/>
        </authorList>
    </citation>
    <scope>NUCLEOTIDE SEQUENCE</scope>
    <source>
        <strain evidence="6">L3_082_243G1_dasL3_082_243G1_maxbin2.maxbin.015s ta_sub</strain>
    </source>
</reference>
<evidence type="ECO:0000313" key="15">
    <source>
        <dbReference type="Proteomes" id="UP000283616"/>
    </source>
</evidence>
<protein>
    <submittedName>
        <fullName evidence="4">DMT family protein</fullName>
    </submittedName>
    <submittedName>
        <fullName evidence="2">Membrane protein</fullName>
    </submittedName>
    <submittedName>
        <fullName evidence="3">Protein of uncharacterized function, DUF486</fullName>
    </submittedName>
</protein>
<evidence type="ECO:0000313" key="9">
    <source>
        <dbReference type="EMBL" id="RHD88833.1"/>
    </source>
</evidence>
<dbReference type="Proteomes" id="UP000488521">
    <property type="component" value="Unassembled WGS sequence"/>
</dbReference>
<name>A0A139L0I4_BACT4</name>
<dbReference type="EMBL" id="CP083685">
    <property type="protein sequence ID" value="UYU88797.1"/>
    <property type="molecule type" value="Genomic_DNA"/>
</dbReference>
<dbReference type="EMBL" id="JAHYQA010000001">
    <property type="protein sequence ID" value="MCE9236095.1"/>
    <property type="molecule type" value="Genomic_DNA"/>
</dbReference>
<dbReference type="PIRSF" id="PIRSF021239">
    <property type="entry name" value="UCP021239"/>
    <property type="match status" value="1"/>
</dbReference>
<reference evidence="11 20" key="6">
    <citation type="submission" date="2021-06" db="EMBL/GenBank/DDBJ databases">
        <title>Interrogation of the integrated mobile genetic elements in gut-associated Bacteroides with a consensus prediction approach.</title>
        <authorList>
            <person name="Campbell D.E."/>
            <person name="Leigh J.R."/>
            <person name="Kim T."/>
            <person name="England W."/>
            <person name="Whitaker R.J."/>
            <person name="Degnan P.H."/>
        </authorList>
    </citation>
    <scope>NUCLEOTIDE SEQUENCE</scope>
    <source>
        <strain evidence="13">VPI-3443</strain>
        <strain evidence="12">VPI-BTDOT2</strain>
        <strain evidence="11 20">WAL8669</strain>
    </source>
</reference>
<accession>A0A139L0I4</accession>
<dbReference type="EMBL" id="QSJP01000006">
    <property type="protein sequence ID" value="RHD88833.1"/>
    <property type="molecule type" value="Genomic_DNA"/>
</dbReference>
<dbReference type="AlphaFoldDB" id="A0A139L0I4"/>
<reference evidence="7" key="7">
    <citation type="submission" date="2021-07" db="EMBL/GenBank/DDBJ databases">
        <title>Comparative genomics of Bacteroides fragilis group isolates reveals species-dependent resistance mechanisms and validates clinical tools for resistance prediction.</title>
        <authorList>
            <person name="Wallace M.J."/>
            <person name="Jean S."/>
            <person name="Wallace M.A."/>
            <person name="Carey-Ann B.D."/>
            <person name="Dantas G."/>
        </authorList>
    </citation>
    <scope>NUCLEOTIDE SEQUENCE</scope>
    <source>
        <strain evidence="7">BJH_160</strain>
    </source>
</reference>
<keyword evidence="1" id="KW-1133">Transmembrane helix</keyword>
<evidence type="ECO:0000313" key="11">
    <source>
        <dbReference type="EMBL" id="UYU66025.1"/>
    </source>
</evidence>
<reference evidence="3 14" key="1">
    <citation type="submission" date="2015-09" db="EMBL/GenBank/DDBJ databases">
        <authorList>
            <consortium name="Pathogen Informatics"/>
        </authorList>
    </citation>
    <scope>NUCLEOTIDE SEQUENCE [LARGE SCALE GENOMIC DNA]</scope>
    <source>
        <strain evidence="3 14">2789STDY5834899</strain>
    </source>
</reference>
<dbReference type="EMBL" id="JAQNVG010000014">
    <property type="protein sequence ID" value="MDC2236110.1"/>
    <property type="molecule type" value="Genomic_DNA"/>
</dbReference>
<dbReference type="RefSeq" id="WP_008760318.1">
    <property type="nucleotide sequence ID" value="NZ_AP022660.1"/>
</dbReference>
<dbReference type="Proteomes" id="UP001200544">
    <property type="component" value="Unassembled WGS sequence"/>
</dbReference>
<dbReference type="EMBL" id="QROV01000008">
    <property type="protein sequence ID" value="RHL60581.1"/>
    <property type="molecule type" value="Genomic_DNA"/>
</dbReference>
<dbReference type="Pfam" id="PF04342">
    <property type="entry name" value="DMT_6"/>
    <property type="match status" value="1"/>
</dbReference>
<evidence type="ECO:0000313" key="8">
    <source>
        <dbReference type="EMBL" id="MDC2236110.1"/>
    </source>
</evidence>
<evidence type="ECO:0000313" key="3">
    <source>
        <dbReference type="EMBL" id="CUP91825.1"/>
    </source>
</evidence>
<evidence type="ECO:0000313" key="4">
    <source>
        <dbReference type="EMBL" id="KAB4470841.1"/>
    </source>
</evidence>
<dbReference type="Proteomes" id="UP000284785">
    <property type="component" value="Unassembled WGS sequence"/>
</dbReference>
<evidence type="ECO:0000256" key="1">
    <source>
        <dbReference type="SAM" id="Phobius"/>
    </source>
</evidence>
<evidence type="ECO:0000313" key="13">
    <source>
        <dbReference type="EMBL" id="UYU88797.1"/>
    </source>
</evidence>
<organism evidence="9 16">
    <name type="scientific">Bacteroides thetaiotaomicron</name>
    <dbReference type="NCBI Taxonomy" id="818"/>
    <lineage>
        <taxon>Bacteria</taxon>
        <taxon>Pseudomonadati</taxon>
        <taxon>Bacteroidota</taxon>
        <taxon>Bacteroidia</taxon>
        <taxon>Bacteroidales</taxon>
        <taxon>Bacteroidaceae</taxon>
        <taxon>Bacteroides</taxon>
    </lineage>
</organism>
<evidence type="ECO:0000313" key="2">
    <source>
        <dbReference type="EMBL" id="BCA49093.1"/>
    </source>
</evidence>
<dbReference type="Proteomes" id="UP000095576">
    <property type="component" value="Unassembled WGS sequence"/>
</dbReference>
<feature type="transmembrane region" description="Helical" evidence="1">
    <location>
        <begin position="7"/>
        <end position="25"/>
    </location>
</feature>